<evidence type="ECO:0000313" key="1">
    <source>
        <dbReference type="EMBL" id="KFH61940.1"/>
    </source>
</evidence>
<dbReference type="InterPro" id="IPR032675">
    <property type="entry name" value="LRR_dom_sf"/>
</dbReference>
<proteinExistence type="predicted"/>
<sequence>MLLINCIKVSRLWRQIMTPILWEMFDDQAMAHYKIPPHIVQAQSHHFRFLHVTCNESIPHPLKSQHLRRLVIANCEQLETFIDLIRRNSNSLTTVEWHVPDSANTPLKKELIQYSLETLTKLESLNLSRWHHCSVGQITRIAVNNPGLKELRLSETKNLEQSPGRHPSINITHLELNGQWEDNPGFIQLVKYCPKLESIMFWADASCPARALSKNLRENCPNLKSIESLNGDMAFCIGGAPTVKAVLQIVRASRGLARFDFPMNDLTVDICDALLELHADTLETIQLYLDGSDHNSLMGINRILSSCPNLTSLAVNNDQDEWSPEDAGVLTAEPWNCPKLKTWEVTGFSLFDEDYDEEDEYSDEEDEIDGEELDEKTMHGLESRAARRARIKANNAREEETFKAFLDKLRSHGWTVKDGYPTHPANDWKFLNVVIESVMDRVFTMPEMNAILLGRDFFFVKSAGAS</sequence>
<protein>
    <recommendedName>
        <fullName evidence="3">F-box domain-containing protein</fullName>
    </recommendedName>
</protein>
<evidence type="ECO:0000313" key="2">
    <source>
        <dbReference type="Proteomes" id="UP000243308"/>
    </source>
</evidence>
<dbReference type="Gene3D" id="3.80.10.10">
    <property type="entry name" value="Ribonuclease Inhibitor"/>
    <property type="match status" value="1"/>
</dbReference>
<dbReference type="Proteomes" id="UP000243308">
    <property type="component" value="Unassembled WGS sequence"/>
</dbReference>
<dbReference type="OrthoDB" id="2384330at2759"/>
<organism evidence="1 2">
    <name type="scientific">Podila verticillata NRRL 6337</name>
    <dbReference type="NCBI Taxonomy" id="1069443"/>
    <lineage>
        <taxon>Eukaryota</taxon>
        <taxon>Fungi</taxon>
        <taxon>Fungi incertae sedis</taxon>
        <taxon>Mucoromycota</taxon>
        <taxon>Mortierellomycotina</taxon>
        <taxon>Mortierellomycetes</taxon>
        <taxon>Mortierellales</taxon>
        <taxon>Mortierellaceae</taxon>
        <taxon>Podila</taxon>
    </lineage>
</organism>
<keyword evidence="2" id="KW-1185">Reference proteome</keyword>
<name>A0A086TJ13_9FUNG</name>
<accession>A0A086TJ13</accession>
<evidence type="ECO:0008006" key="3">
    <source>
        <dbReference type="Google" id="ProtNLM"/>
    </source>
</evidence>
<dbReference type="SUPFAM" id="SSF52047">
    <property type="entry name" value="RNI-like"/>
    <property type="match status" value="1"/>
</dbReference>
<gene>
    <name evidence="1" type="ORF">MVEG_12274</name>
</gene>
<reference evidence="1 2" key="1">
    <citation type="submission" date="2011-02" db="EMBL/GenBank/DDBJ databases">
        <title>The Genome Sequence of Mortierella verticillata NRRL 6337.</title>
        <authorList>
            <consortium name="The Broad Institute Genome Sequencing Platform"/>
            <person name="Russ C."/>
            <person name="Cuomo C."/>
            <person name="Burger G."/>
            <person name="Gray M.W."/>
            <person name="Holland P.W.H."/>
            <person name="King N."/>
            <person name="Lang F.B.F."/>
            <person name="Roger A.J."/>
            <person name="Ruiz-Trillo I."/>
            <person name="Young S.K."/>
            <person name="Zeng Q."/>
            <person name="Gargeya S."/>
            <person name="Alvarado L."/>
            <person name="Berlin A."/>
            <person name="Chapman S.B."/>
            <person name="Chen Z."/>
            <person name="Freedman E."/>
            <person name="Gellesch M."/>
            <person name="Goldberg J."/>
            <person name="Griggs A."/>
            <person name="Gujja S."/>
            <person name="Heilman E."/>
            <person name="Heiman D."/>
            <person name="Howarth C."/>
            <person name="Mehta T."/>
            <person name="Neiman D."/>
            <person name="Pearson M."/>
            <person name="Roberts A."/>
            <person name="Saif S."/>
            <person name="Shea T."/>
            <person name="Shenoy N."/>
            <person name="Sisk P."/>
            <person name="Stolte C."/>
            <person name="Sykes S."/>
            <person name="White J."/>
            <person name="Yandava C."/>
            <person name="Haas B."/>
            <person name="Nusbaum C."/>
            <person name="Birren B."/>
        </authorList>
    </citation>
    <scope>NUCLEOTIDE SEQUENCE [LARGE SCALE GENOMIC DNA]</scope>
    <source>
        <strain evidence="1 2">NRRL 6337</strain>
    </source>
</reference>
<dbReference type="AlphaFoldDB" id="A0A086TJ13"/>
<dbReference type="EMBL" id="KN042435">
    <property type="protein sequence ID" value="KFH61940.1"/>
    <property type="molecule type" value="Genomic_DNA"/>
</dbReference>